<evidence type="ECO:0000313" key="1">
    <source>
        <dbReference type="EMBL" id="GJE57830.1"/>
    </source>
</evidence>
<gene>
    <name evidence="1" type="ORF">EKPJFOCH_4351</name>
</gene>
<dbReference type="Proteomes" id="UP001055101">
    <property type="component" value="Unassembled WGS sequence"/>
</dbReference>
<dbReference type="EMBL" id="BPRA01000032">
    <property type="protein sequence ID" value="GJE57830.1"/>
    <property type="molecule type" value="Genomic_DNA"/>
</dbReference>
<sequence length="65" mass="7302">MFQVKGIDPTGRSVTFACGTDEQAMERTWDLARRGFRDVTVVDLKGKETSAAAFEQSLDIDWMTD</sequence>
<keyword evidence="2" id="KW-1185">Reference proteome</keyword>
<protein>
    <submittedName>
        <fullName evidence="1">Uncharacterized protein</fullName>
    </submittedName>
</protein>
<evidence type="ECO:0000313" key="2">
    <source>
        <dbReference type="Proteomes" id="UP001055101"/>
    </source>
</evidence>
<name>A0ABQ4TW67_9HYPH</name>
<accession>A0ABQ4TW67</accession>
<proteinExistence type="predicted"/>
<reference evidence="1" key="1">
    <citation type="journal article" date="2021" name="Front. Microbiol.">
        <title>Comprehensive Comparative Genomics and Phenotyping of Methylobacterium Species.</title>
        <authorList>
            <person name="Alessa O."/>
            <person name="Ogura Y."/>
            <person name="Fujitani Y."/>
            <person name="Takami H."/>
            <person name="Hayashi T."/>
            <person name="Sahin N."/>
            <person name="Tani A."/>
        </authorList>
    </citation>
    <scope>NUCLEOTIDE SEQUENCE</scope>
    <source>
        <strain evidence="1">DSM 23674</strain>
    </source>
</reference>
<reference evidence="1" key="2">
    <citation type="submission" date="2021-08" db="EMBL/GenBank/DDBJ databases">
        <authorList>
            <person name="Tani A."/>
            <person name="Ola A."/>
            <person name="Ogura Y."/>
            <person name="Katsura K."/>
            <person name="Hayashi T."/>
        </authorList>
    </citation>
    <scope>NUCLEOTIDE SEQUENCE</scope>
    <source>
        <strain evidence="1">DSM 23674</strain>
    </source>
</reference>
<comment type="caution">
    <text evidence="1">The sequence shown here is derived from an EMBL/GenBank/DDBJ whole genome shotgun (WGS) entry which is preliminary data.</text>
</comment>
<organism evidence="1 2">
    <name type="scientific">Methylobacterium thuringiense</name>
    <dbReference type="NCBI Taxonomy" id="1003091"/>
    <lineage>
        <taxon>Bacteria</taxon>
        <taxon>Pseudomonadati</taxon>
        <taxon>Pseudomonadota</taxon>
        <taxon>Alphaproteobacteria</taxon>
        <taxon>Hyphomicrobiales</taxon>
        <taxon>Methylobacteriaceae</taxon>
        <taxon>Methylobacterium</taxon>
    </lineage>
</organism>
<dbReference type="RefSeq" id="WP_147816992.1">
    <property type="nucleotide sequence ID" value="NZ_BPRA01000032.1"/>
</dbReference>